<dbReference type="Pfam" id="PF02631">
    <property type="entry name" value="RecX_HTH2"/>
    <property type="match status" value="1"/>
</dbReference>
<dbReference type="InterPro" id="IPR003783">
    <property type="entry name" value="Regulatory_RecX"/>
</dbReference>
<dbReference type="PANTHER" id="PTHR33602">
    <property type="entry name" value="REGULATORY PROTEIN RECX FAMILY PROTEIN"/>
    <property type="match status" value="1"/>
</dbReference>
<dbReference type="InterPro" id="IPR053926">
    <property type="entry name" value="RecX_HTH_1st"/>
</dbReference>
<evidence type="ECO:0000259" key="6">
    <source>
        <dbReference type="Pfam" id="PF02631"/>
    </source>
</evidence>
<name>A0A4V6EPZ0_9FIRM</name>
<evidence type="ECO:0000256" key="4">
    <source>
        <dbReference type="ARBA" id="ARBA00022490"/>
    </source>
</evidence>
<comment type="function">
    <text evidence="5">Modulates RecA activity.</text>
</comment>
<dbReference type="Pfam" id="PF21982">
    <property type="entry name" value="RecX_HTH1"/>
    <property type="match status" value="1"/>
</dbReference>
<gene>
    <name evidence="5" type="primary">recX</name>
    <name evidence="9" type="ORF">EHE19_010615</name>
</gene>
<dbReference type="GO" id="GO:0005737">
    <property type="term" value="C:cytoplasm"/>
    <property type="evidence" value="ECO:0007669"/>
    <property type="project" value="UniProtKB-SubCell"/>
</dbReference>
<evidence type="ECO:0000313" key="10">
    <source>
        <dbReference type="Proteomes" id="UP000306409"/>
    </source>
</evidence>
<dbReference type="Pfam" id="PF21981">
    <property type="entry name" value="RecX_HTH3"/>
    <property type="match status" value="1"/>
</dbReference>
<comment type="similarity">
    <text evidence="2 5">Belongs to the RecX family.</text>
</comment>
<proteinExistence type="inferred from homology"/>
<evidence type="ECO:0000256" key="3">
    <source>
        <dbReference type="ARBA" id="ARBA00018111"/>
    </source>
</evidence>
<dbReference type="Proteomes" id="UP000306409">
    <property type="component" value="Chromosome"/>
</dbReference>
<dbReference type="HAMAP" id="MF_01114">
    <property type="entry name" value="RecX"/>
    <property type="match status" value="1"/>
</dbReference>
<evidence type="ECO:0000256" key="5">
    <source>
        <dbReference type="HAMAP-Rule" id="MF_01114"/>
    </source>
</evidence>
<dbReference type="OrthoDB" id="5421057at2"/>
<accession>A0A4V6EPZ0</accession>
<evidence type="ECO:0000256" key="1">
    <source>
        <dbReference type="ARBA" id="ARBA00004496"/>
    </source>
</evidence>
<reference evidence="9 10" key="1">
    <citation type="submission" date="2020-09" db="EMBL/GenBank/DDBJ databases">
        <title>Characterization and genome sequencing of Ruminiclostridium sp. nov. MA18.</title>
        <authorList>
            <person name="Rettenmaier R."/>
            <person name="Kowollik M.-L."/>
            <person name="Liebl W."/>
            <person name="Zverlov V."/>
        </authorList>
    </citation>
    <scope>NUCLEOTIDE SEQUENCE [LARGE SCALE GENOMIC DNA]</scope>
    <source>
        <strain evidence="9 10">MA18</strain>
    </source>
</reference>
<feature type="domain" description="RecX first three-helical" evidence="8">
    <location>
        <begin position="61"/>
        <end position="100"/>
    </location>
</feature>
<dbReference type="InterPro" id="IPR053924">
    <property type="entry name" value="RecX_HTH_2nd"/>
</dbReference>
<feature type="domain" description="RecX third three-helical" evidence="7">
    <location>
        <begin position="154"/>
        <end position="204"/>
    </location>
</feature>
<sequence>MIITSIEVNKNISSMAEVFVDDTISFCLPQKRIKALDLYKGKDITPETLEFIMDYEVLDAAKSCAVKFLSFKLRTASEVYQKLFELGYKEEIINKVIDSLIEIDYINDYKYAIKYIREKTKLQPKSIKMLSMELSYKGIAEETIEQAFNEINLDEDSIAYKLLEKKFSKIISYNEKTFDEKTLQKMKSFLANRGFSYSQISRVMSKFLPDEYFEDC</sequence>
<dbReference type="EMBL" id="CP061336">
    <property type="protein sequence ID" value="QNU65390.1"/>
    <property type="molecule type" value="Genomic_DNA"/>
</dbReference>
<dbReference type="AlphaFoldDB" id="A0A4V6EPZ0"/>
<keyword evidence="10" id="KW-1185">Reference proteome</keyword>
<dbReference type="PANTHER" id="PTHR33602:SF1">
    <property type="entry name" value="REGULATORY PROTEIN RECX FAMILY PROTEIN"/>
    <property type="match status" value="1"/>
</dbReference>
<evidence type="ECO:0000259" key="7">
    <source>
        <dbReference type="Pfam" id="PF21981"/>
    </source>
</evidence>
<evidence type="ECO:0000313" key="9">
    <source>
        <dbReference type="EMBL" id="QNU65390.1"/>
    </source>
</evidence>
<feature type="domain" description="RecX second three-helical" evidence="6">
    <location>
        <begin position="107"/>
        <end position="147"/>
    </location>
</feature>
<dbReference type="InterPro" id="IPR053925">
    <property type="entry name" value="RecX_HTH_3rd"/>
</dbReference>
<dbReference type="KEGG" id="rher:EHE19_010615"/>
<dbReference type="GO" id="GO:0006282">
    <property type="term" value="P:regulation of DNA repair"/>
    <property type="evidence" value="ECO:0007669"/>
    <property type="project" value="UniProtKB-UniRule"/>
</dbReference>
<dbReference type="RefSeq" id="WP_137695957.1">
    <property type="nucleotide sequence ID" value="NZ_CP061336.1"/>
</dbReference>
<organism evidence="9 10">
    <name type="scientific">Ruminiclostridium herbifermentans</name>
    <dbReference type="NCBI Taxonomy" id="2488810"/>
    <lineage>
        <taxon>Bacteria</taxon>
        <taxon>Bacillati</taxon>
        <taxon>Bacillota</taxon>
        <taxon>Clostridia</taxon>
        <taxon>Eubacteriales</taxon>
        <taxon>Oscillospiraceae</taxon>
        <taxon>Ruminiclostridium</taxon>
    </lineage>
</organism>
<dbReference type="InterPro" id="IPR036388">
    <property type="entry name" value="WH-like_DNA-bd_sf"/>
</dbReference>
<keyword evidence="4 5" id="KW-0963">Cytoplasm</keyword>
<evidence type="ECO:0000256" key="2">
    <source>
        <dbReference type="ARBA" id="ARBA00009695"/>
    </source>
</evidence>
<comment type="subcellular location">
    <subcellularLocation>
        <location evidence="1 5">Cytoplasm</location>
    </subcellularLocation>
</comment>
<protein>
    <recommendedName>
        <fullName evidence="3 5">Regulatory protein RecX</fullName>
    </recommendedName>
</protein>
<evidence type="ECO:0000259" key="8">
    <source>
        <dbReference type="Pfam" id="PF21982"/>
    </source>
</evidence>
<dbReference type="Gene3D" id="1.10.10.10">
    <property type="entry name" value="Winged helix-like DNA-binding domain superfamily/Winged helix DNA-binding domain"/>
    <property type="match status" value="3"/>
</dbReference>